<dbReference type="PANTHER" id="PTHR10165:SF154">
    <property type="entry name" value="PAP2 DOMAIN PROTEIN (AFU_ORTHOLOGUE AFUA_1G09730)"/>
    <property type="match status" value="1"/>
</dbReference>
<dbReference type="OrthoDB" id="10030083at2759"/>
<dbReference type="PhylomeDB" id="B6QJR9"/>
<evidence type="ECO:0000256" key="2">
    <source>
        <dbReference type="ARBA" id="ARBA00008816"/>
    </source>
</evidence>
<evidence type="ECO:0000256" key="3">
    <source>
        <dbReference type="ARBA" id="ARBA00022692"/>
    </source>
</evidence>
<dbReference type="Proteomes" id="UP000001294">
    <property type="component" value="Unassembled WGS sequence"/>
</dbReference>
<feature type="transmembrane region" description="Helical" evidence="6">
    <location>
        <begin position="281"/>
        <end position="299"/>
    </location>
</feature>
<feature type="domain" description="Phosphatidic acid phosphatase type 2/haloperoxidase" evidence="7">
    <location>
        <begin position="103"/>
        <end position="296"/>
    </location>
</feature>
<feature type="transmembrane region" description="Helical" evidence="6">
    <location>
        <begin position="55"/>
        <end position="80"/>
    </location>
</feature>
<organism evidence="8 9">
    <name type="scientific">Talaromyces marneffei (strain ATCC 18224 / CBS 334.59 / QM 7333)</name>
    <name type="common">Penicillium marneffei</name>
    <dbReference type="NCBI Taxonomy" id="441960"/>
    <lineage>
        <taxon>Eukaryota</taxon>
        <taxon>Fungi</taxon>
        <taxon>Dikarya</taxon>
        <taxon>Ascomycota</taxon>
        <taxon>Pezizomycotina</taxon>
        <taxon>Eurotiomycetes</taxon>
        <taxon>Eurotiomycetidae</taxon>
        <taxon>Eurotiales</taxon>
        <taxon>Trichocomaceae</taxon>
        <taxon>Talaromyces</taxon>
        <taxon>Talaromyces sect. Talaromyces</taxon>
    </lineage>
</organism>
<evidence type="ECO:0000259" key="7">
    <source>
        <dbReference type="SMART" id="SM00014"/>
    </source>
</evidence>
<keyword evidence="5 6" id="KW-0472">Membrane</keyword>
<evidence type="ECO:0000313" key="8">
    <source>
        <dbReference type="EMBL" id="EEA22515.1"/>
    </source>
</evidence>
<dbReference type="VEuPathDB" id="FungiDB:PMAA_091430"/>
<proteinExistence type="inferred from homology"/>
<name>B6QJR9_TALMQ</name>
<dbReference type="EMBL" id="DS995902">
    <property type="protein sequence ID" value="EEA22515.1"/>
    <property type="molecule type" value="Genomic_DNA"/>
</dbReference>
<comment type="similarity">
    <text evidence="2">Belongs to the PA-phosphatase related phosphoesterase family.</text>
</comment>
<dbReference type="SMART" id="SM00014">
    <property type="entry name" value="acidPPc"/>
    <property type="match status" value="1"/>
</dbReference>
<sequence length="349" mass="38053">MGSRRLIISYVLDWVILILFVAIAGSFSAVNPSKRPFSLADPSISLPYKKDTISIALAAVVCGVIPAGIIAFVCCSIAAWRARRVDVHLRGQVLRRELWEWLTGWLGLGLSFVAAFFFAQAVKNLVGKPRPDFLARCNPDSANESAYALGNYNPEGPVLVDWQICQTKNGGGVGISEFNDGFRSFPSGHTCIAFAGLVYLSLWLAMKFSVGIPILYSDRTAQVPKDASFQRGDIHDEASSLRRQNAAPPLYLVAIILVPFAVAIYIATTRYQDGKHHGFDVVFSSIIGSICGYLGFRLYHLPTGQGAGRSWGPRGRDRAFGIKIGVLSYAGAAEDERRTEDIEIGHASH</sequence>
<feature type="transmembrane region" description="Helical" evidence="6">
    <location>
        <begin position="7"/>
        <end position="30"/>
    </location>
</feature>
<feature type="transmembrane region" description="Helical" evidence="6">
    <location>
        <begin position="192"/>
        <end position="216"/>
    </location>
</feature>
<dbReference type="GO" id="GO:0016020">
    <property type="term" value="C:membrane"/>
    <property type="evidence" value="ECO:0007669"/>
    <property type="project" value="UniProtKB-SubCell"/>
</dbReference>
<dbReference type="PANTHER" id="PTHR10165">
    <property type="entry name" value="LIPID PHOSPHATE PHOSPHATASE"/>
    <property type="match status" value="1"/>
</dbReference>
<gene>
    <name evidence="8" type="ORF">PMAA_091430</name>
</gene>
<dbReference type="GO" id="GO:0008195">
    <property type="term" value="F:phosphatidate phosphatase activity"/>
    <property type="evidence" value="ECO:0007669"/>
    <property type="project" value="TreeGrafter"/>
</dbReference>
<keyword evidence="3 6" id="KW-0812">Transmembrane</keyword>
<dbReference type="InterPro" id="IPR000326">
    <property type="entry name" value="PAP2/HPO"/>
</dbReference>
<feature type="transmembrane region" description="Helical" evidence="6">
    <location>
        <begin position="250"/>
        <end position="269"/>
    </location>
</feature>
<reference evidence="9" key="1">
    <citation type="journal article" date="2015" name="Genome Announc.">
        <title>Genome sequence of the AIDS-associated pathogen Penicillium marneffei (ATCC18224) and its near taxonomic relative Talaromyces stipitatus (ATCC10500).</title>
        <authorList>
            <person name="Nierman W.C."/>
            <person name="Fedorova-Abrams N.D."/>
            <person name="Andrianopoulos A."/>
        </authorList>
    </citation>
    <scope>NUCLEOTIDE SEQUENCE [LARGE SCALE GENOMIC DNA]</scope>
    <source>
        <strain evidence="9">ATCC 18224 / CBS 334.59 / QM 7333</strain>
    </source>
</reference>
<dbReference type="CDD" id="cd03390">
    <property type="entry name" value="PAP2_containing_1_like"/>
    <property type="match status" value="1"/>
</dbReference>
<evidence type="ECO:0000256" key="1">
    <source>
        <dbReference type="ARBA" id="ARBA00004141"/>
    </source>
</evidence>
<dbReference type="Pfam" id="PF01569">
    <property type="entry name" value="PAP2"/>
    <property type="match status" value="1"/>
</dbReference>
<evidence type="ECO:0000313" key="9">
    <source>
        <dbReference type="Proteomes" id="UP000001294"/>
    </source>
</evidence>
<keyword evidence="4 6" id="KW-1133">Transmembrane helix</keyword>
<keyword evidence="9" id="KW-1185">Reference proteome</keyword>
<dbReference type="GO" id="GO:0046839">
    <property type="term" value="P:phospholipid dephosphorylation"/>
    <property type="evidence" value="ECO:0007669"/>
    <property type="project" value="TreeGrafter"/>
</dbReference>
<accession>B6QJR9</accession>
<feature type="transmembrane region" description="Helical" evidence="6">
    <location>
        <begin position="101"/>
        <end position="122"/>
    </location>
</feature>
<dbReference type="InterPro" id="IPR043216">
    <property type="entry name" value="PAP-like"/>
</dbReference>
<evidence type="ECO:0000256" key="6">
    <source>
        <dbReference type="SAM" id="Phobius"/>
    </source>
</evidence>
<dbReference type="AlphaFoldDB" id="B6QJR9"/>
<dbReference type="Gene3D" id="1.20.144.10">
    <property type="entry name" value="Phosphatidic acid phosphatase type 2/haloperoxidase"/>
    <property type="match status" value="1"/>
</dbReference>
<evidence type="ECO:0000256" key="4">
    <source>
        <dbReference type="ARBA" id="ARBA00022989"/>
    </source>
</evidence>
<comment type="subcellular location">
    <subcellularLocation>
        <location evidence="1">Membrane</location>
        <topology evidence="1">Multi-pass membrane protein</topology>
    </subcellularLocation>
</comment>
<evidence type="ECO:0000256" key="5">
    <source>
        <dbReference type="ARBA" id="ARBA00023136"/>
    </source>
</evidence>
<dbReference type="GO" id="GO:0006644">
    <property type="term" value="P:phospholipid metabolic process"/>
    <property type="evidence" value="ECO:0007669"/>
    <property type="project" value="InterPro"/>
</dbReference>
<dbReference type="SUPFAM" id="SSF48317">
    <property type="entry name" value="Acid phosphatase/Vanadium-dependent haloperoxidase"/>
    <property type="match status" value="1"/>
</dbReference>
<dbReference type="STRING" id="441960.B6QJR9"/>
<protein>
    <submittedName>
        <fullName evidence="8">Diacylglycerol pyrophosphate phosphatase, putative</fullName>
    </submittedName>
</protein>
<dbReference type="HOGENOM" id="CLU_021458_2_0_1"/>
<dbReference type="InterPro" id="IPR036938">
    <property type="entry name" value="PAP2/HPO_sf"/>
</dbReference>